<dbReference type="InterPro" id="IPR014710">
    <property type="entry name" value="RmlC-like_jellyroll"/>
</dbReference>
<evidence type="ECO:0000259" key="1">
    <source>
        <dbReference type="PROSITE" id="PS50042"/>
    </source>
</evidence>
<protein>
    <submittedName>
        <fullName evidence="2">Cyclic nucleotide-binding domain-containing protein</fullName>
    </submittedName>
</protein>
<reference evidence="2 3" key="1">
    <citation type="submission" date="2019-11" db="EMBL/GenBank/DDBJ databases">
        <authorList>
            <person name="Zheng R.K."/>
            <person name="Sun C.M."/>
        </authorList>
    </citation>
    <scope>NUCLEOTIDE SEQUENCE [LARGE SCALE GENOMIC DNA]</scope>
    <source>
        <strain evidence="2 3">SRB007</strain>
    </source>
</reference>
<organism evidence="2 3">
    <name type="scientific">Pseudodesulfovibrio cashew</name>
    <dbReference type="NCBI Taxonomy" id="2678688"/>
    <lineage>
        <taxon>Bacteria</taxon>
        <taxon>Pseudomonadati</taxon>
        <taxon>Thermodesulfobacteriota</taxon>
        <taxon>Desulfovibrionia</taxon>
        <taxon>Desulfovibrionales</taxon>
        <taxon>Desulfovibrionaceae</taxon>
    </lineage>
</organism>
<gene>
    <name evidence="2" type="ORF">GM415_01210</name>
</gene>
<name>A0A6I6J9U3_9BACT</name>
<evidence type="ECO:0000313" key="3">
    <source>
        <dbReference type="Proteomes" id="UP000428328"/>
    </source>
</evidence>
<proteinExistence type="predicted"/>
<dbReference type="Gene3D" id="2.60.120.10">
    <property type="entry name" value="Jelly Rolls"/>
    <property type="match status" value="1"/>
</dbReference>
<dbReference type="RefSeq" id="WP_158945973.1">
    <property type="nucleotide sequence ID" value="NZ_CP046400.1"/>
</dbReference>
<dbReference type="Proteomes" id="UP000428328">
    <property type="component" value="Chromosome"/>
</dbReference>
<keyword evidence="3" id="KW-1185">Reference proteome</keyword>
<dbReference type="InterPro" id="IPR018490">
    <property type="entry name" value="cNMP-bd_dom_sf"/>
</dbReference>
<dbReference type="PROSITE" id="PS50042">
    <property type="entry name" value="CNMP_BINDING_3"/>
    <property type="match status" value="1"/>
</dbReference>
<dbReference type="KEGG" id="psel:GM415_01210"/>
<dbReference type="InterPro" id="IPR000595">
    <property type="entry name" value="cNMP-bd_dom"/>
</dbReference>
<dbReference type="EMBL" id="CP046400">
    <property type="protein sequence ID" value="QGY38811.1"/>
    <property type="molecule type" value="Genomic_DNA"/>
</dbReference>
<evidence type="ECO:0000313" key="2">
    <source>
        <dbReference type="EMBL" id="QGY38811.1"/>
    </source>
</evidence>
<accession>A0A6I6J9U3</accession>
<dbReference type="Pfam" id="PF00027">
    <property type="entry name" value="cNMP_binding"/>
    <property type="match status" value="1"/>
</dbReference>
<dbReference type="AlphaFoldDB" id="A0A6I6J9U3"/>
<feature type="domain" description="Cyclic nucleotide-binding" evidence="1">
    <location>
        <begin position="22"/>
        <end position="117"/>
    </location>
</feature>
<dbReference type="CDD" id="cd00038">
    <property type="entry name" value="CAP_ED"/>
    <property type="match status" value="1"/>
</dbReference>
<sequence>MKEVPFDPENNCFMKRLRCVPAFDALPDDHIRLAMNAASLRRYDPGEVIMGDGVCERQVHFLIAGEVEVSGIGEEPYRLDRLGDVFGEVSVEDGCSCSSRVTALRRSLVVAFDEDALGAMGDVGKIFTQAIIYRIFAEVLAMRLKEADRRIAKLQAELDDLRN</sequence>
<dbReference type="SUPFAM" id="SSF51206">
    <property type="entry name" value="cAMP-binding domain-like"/>
    <property type="match status" value="1"/>
</dbReference>